<keyword evidence="6" id="KW-1185">Reference proteome</keyword>
<dbReference type="PANTHER" id="PTHR23236">
    <property type="entry name" value="EUKARYOTIC TRANSLATION INITIATION FACTOR 4B/4H"/>
    <property type="match status" value="1"/>
</dbReference>
<reference evidence="6" key="1">
    <citation type="submission" date="2016-02" db="EMBL/GenBank/DDBJ databases">
        <title>Comparative genomics of biotechnologically important yeasts.</title>
        <authorList>
            <consortium name="DOE Joint Genome Institute"/>
            <person name="Riley R."/>
            <person name="Haridas S."/>
            <person name="Wolfe K.H."/>
            <person name="Lopes M.R."/>
            <person name="Hittinger C.T."/>
            <person name="Goker M."/>
            <person name="Salamov A."/>
            <person name="Wisecaver J."/>
            <person name="Long T.M."/>
            <person name="Aerts A.L."/>
            <person name="Barry K."/>
            <person name="Choi C."/>
            <person name="Clum A."/>
            <person name="Coughlan A.Y."/>
            <person name="Deshpande S."/>
            <person name="Douglass A.P."/>
            <person name="Hanson S.J."/>
            <person name="Klenk H.-P."/>
            <person name="Labutti K."/>
            <person name="Lapidus A."/>
            <person name="Lindquist E."/>
            <person name="Lipzen A."/>
            <person name="Meier-Kolthoff J.P."/>
            <person name="Ohm R.A."/>
            <person name="Otillar R.P."/>
            <person name="Pangilinan J."/>
            <person name="Peng Y."/>
            <person name="Rokas A."/>
            <person name="Rosa C.A."/>
            <person name="Scheuner C."/>
            <person name="Sibirny A.A."/>
            <person name="Slot J.C."/>
            <person name="Stielow J.B."/>
            <person name="Sun H."/>
            <person name="Kurtzman C.P."/>
            <person name="Blackwell M."/>
            <person name="Jeffries T.W."/>
            <person name="Grigoriev I.V."/>
        </authorList>
    </citation>
    <scope>NUCLEOTIDE SEQUENCE [LARGE SCALE GENOMIC DNA]</scope>
    <source>
        <strain evidence="6">NRRL Y-17796</strain>
    </source>
</reference>
<evidence type="ECO:0000313" key="6">
    <source>
        <dbReference type="Proteomes" id="UP000095023"/>
    </source>
</evidence>
<feature type="region of interest" description="Disordered" evidence="3">
    <location>
        <begin position="1"/>
        <end position="64"/>
    </location>
</feature>
<feature type="compositionally biased region" description="Basic and acidic residues" evidence="3">
    <location>
        <begin position="1"/>
        <end position="34"/>
    </location>
</feature>
<dbReference type="SMART" id="SM00360">
    <property type="entry name" value="RRM"/>
    <property type="match status" value="1"/>
</dbReference>
<feature type="non-terminal residue" evidence="5">
    <location>
        <position position="176"/>
    </location>
</feature>
<keyword evidence="1 2" id="KW-0694">RNA-binding</keyword>
<feature type="non-terminal residue" evidence="5">
    <location>
        <position position="1"/>
    </location>
</feature>
<dbReference type="OrthoDB" id="167718at2759"/>
<dbReference type="Pfam" id="PF00076">
    <property type="entry name" value="RRM_1"/>
    <property type="match status" value="1"/>
</dbReference>
<dbReference type="InterPro" id="IPR012677">
    <property type="entry name" value="Nucleotide-bd_a/b_plait_sf"/>
</dbReference>
<proteinExistence type="predicted"/>
<evidence type="ECO:0000256" key="1">
    <source>
        <dbReference type="ARBA" id="ARBA00022884"/>
    </source>
</evidence>
<dbReference type="Gene3D" id="3.30.70.330">
    <property type="match status" value="1"/>
</dbReference>
<dbReference type="PANTHER" id="PTHR23236:SF51">
    <property type="entry name" value="NUCLEOLAR PROTEIN 6"/>
    <property type="match status" value="1"/>
</dbReference>
<gene>
    <name evidence="5" type="ORF">CANCADRAFT_14824</name>
</gene>
<evidence type="ECO:0000313" key="5">
    <source>
        <dbReference type="EMBL" id="ODV89124.1"/>
    </source>
</evidence>
<evidence type="ECO:0000256" key="3">
    <source>
        <dbReference type="SAM" id="MobiDB-lite"/>
    </source>
</evidence>
<feature type="compositionally biased region" description="Basic and acidic residues" evidence="3">
    <location>
        <begin position="160"/>
        <end position="176"/>
    </location>
</feature>
<feature type="region of interest" description="Disordered" evidence="3">
    <location>
        <begin position="150"/>
        <end position="176"/>
    </location>
</feature>
<dbReference type="SUPFAM" id="SSF54928">
    <property type="entry name" value="RNA-binding domain, RBD"/>
    <property type="match status" value="1"/>
</dbReference>
<dbReference type="GO" id="GO:0042274">
    <property type="term" value="P:ribosomal small subunit biogenesis"/>
    <property type="evidence" value="ECO:0007669"/>
    <property type="project" value="EnsemblFungi"/>
</dbReference>
<evidence type="ECO:0000256" key="2">
    <source>
        <dbReference type="PROSITE-ProRule" id="PRU00176"/>
    </source>
</evidence>
<dbReference type="GO" id="GO:0030515">
    <property type="term" value="F:snoRNA binding"/>
    <property type="evidence" value="ECO:0007669"/>
    <property type="project" value="EnsemblFungi"/>
</dbReference>
<evidence type="ECO:0000259" key="4">
    <source>
        <dbReference type="PROSITE" id="PS50102"/>
    </source>
</evidence>
<sequence>KLSKRELKAAKFKEAVKSKPSKEQKDVADKPKPEEIEDAYIPENLAAKSKPSSKQESKITKPAKTSKKPLRFILFVGNLPDSATEETLKEHLKACRPNVIRLRQSKNKSGPYAFIEFEGHEAPSRMDTALKLHHTVYLGNKINIELTVGGGGTTRARKEKLREKNKTLRQEQRDRI</sequence>
<dbReference type="PROSITE" id="PS50102">
    <property type="entry name" value="RRM"/>
    <property type="match status" value="1"/>
</dbReference>
<feature type="domain" description="RRM" evidence="4">
    <location>
        <begin position="72"/>
        <end position="149"/>
    </location>
</feature>
<dbReference type="InterPro" id="IPR000504">
    <property type="entry name" value="RRM_dom"/>
</dbReference>
<accession>A0A1E4TBJ2</accession>
<dbReference type="Proteomes" id="UP000095023">
    <property type="component" value="Unassembled WGS sequence"/>
</dbReference>
<dbReference type="GO" id="GO:0032040">
    <property type="term" value="C:small-subunit processome"/>
    <property type="evidence" value="ECO:0007669"/>
    <property type="project" value="EnsemblFungi"/>
</dbReference>
<dbReference type="EMBL" id="KV453843">
    <property type="protein sequence ID" value="ODV89124.1"/>
    <property type="molecule type" value="Genomic_DNA"/>
</dbReference>
<dbReference type="GO" id="GO:0019843">
    <property type="term" value="F:rRNA binding"/>
    <property type="evidence" value="ECO:0007669"/>
    <property type="project" value="EnsemblFungi"/>
</dbReference>
<dbReference type="AlphaFoldDB" id="A0A1E4TBJ2"/>
<name>A0A1E4TBJ2_9ASCO</name>
<protein>
    <recommendedName>
        <fullName evidence="4">RRM domain-containing protein</fullName>
    </recommendedName>
</protein>
<dbReference type="InterPro" id="IPR035979">
    <property type="entry name" value="RBD_domain_sf"/>
</dbReference>
<dbReference type="GO" id="GO:0030686">
    <property type="term" value="C:90S preribosome"/>
    <property type="evidence" value="ECO:0007669"/>
    <property type="project" value="EnsemblFungi"/>
</dbReference>
<organism evidence="5 6">
    <name type="scientific">Tortispora caseinolytica NRRL Y-17796</name>
    <dbReference type="NCBI Taxonomy" id="767744"/>
    <lineage>
        <taxon>Eukaryota</taxon>
        <taxon>Fungi</taxon>
        <taxon>Dikarya</taxon>
        <taxon>Ascomycota</taxon>
        <taxon>Saccharomycotina</taxon>
        <taxon>Trigonopsidomycetes</taxon>
        <taxon>Trigonopsidales</taxon>
        <taxon>Trigonopsidaceae</taxon>
        <taxon>Tortispora</taxon>
    </lineage>
</organism>